<gene>
    <name evidence="6" type="ORF">CCYN2B_50143</name>
</gene>
<evidence type="ECO:0000259" key="5">
    <source>
        <dbReference type="PROSITE" id="PS51764"/>
    </source>
</evidence>
<dbReference type="Gene3D" id="3.20.20.80">
    <property type="entry name" value="Glycosidases"/>
    <property type="match status" value="1"/>
</dbReference>
<dbReference type="InterPro" id="IPR022790">
    <property type="entry name" value="GH26_dom"/>
</dbReference>
<organism evidence="6 7">
    <name type="scientific">Capnocytophaga cynodegmi</name>
    <dbReference type="NCBI Taxonomy" id="28189"/>
    <lineage>
        <taxon>Bacteria</taxon>
        <taxon>Pseudomonadati</taxon>
        <taxon>Bacteroidota</taxon>
        <taxon>Flavobacteriia</taxon>
        <taxon>Flavobacteriales</taxon>
        <taxon>Flavobacteriaceae</taxon>
        <taxon>Capnocytophaga</taxon>
    </lineage>
</organism>
<dbReference type="SUPFAM" id="SSF51445">
    <property type="entry name" value="(Trans)glycosidases"/>
    <property type="match status" value="1"/>
</dbReference>
<evidence type="ECO:0000313" key="7">
    <source>
        <dbReference type="Proteomes" id="UP000038055"/>
    </source>
</evidence>
<dbReference type="Pfam" id="PF02156">
    <property type="entry name" value="Glyco_hydro_26"/>
    <property type="match status" value="1"/>
</dbReference>
<dbReference type="RefSeq" id="WP_082023192.1">
    <property type="nucleotide sequence ID" value="NZ_CDOD01000045.1"/>
</dbReference>
<protein>
    <submittedName>
        <fullName evidence="6">Bifunctional mannanase-xyloglucanase</fullName>
    </submittedName>
</protein>
<dbReference type="PANTHER" id="PTHR40079">
    <property type="entry name" value="MANNAN ENDO-1,4-BETA-MANNOSIDASE E-RELATED"/>
    <property type="match status" value="1"/>
</dbReference>
<dbReference type="InterPro" id="IPR017853">
    <property type="entry name" value="GH"/>
</dbReference>
<feature type="active site" description="Proton donor" evidence="4">
    <location>
        <position position="192"/>
    </location>
</feature>
<comment type="similarity">
    <text evidence="1 4">Belongs to the glycosyl hydrolase 26 family.</text>
</comment>
<dbReference type="PANTHER" id="PTHR40079:SF4">
    <property type="entry name" value="GH26 DOMAIN-CONTAINING PROTEIN-RELATED"/>
    <property type="match status" value="1"/>
</dbReference>
<evidence type="ECO:0000256" key="3">
    <source>
        <dbReference type="ARBA" id="ARBA00023295"/>
    </source>
</evidence>
<accession>A0A0B7HJF9</accession>
<keyword evidence="2 4" id="KW-0378">Hydrolase</keyword>
<dbReference type="EMBL" id="CDOD01000045">
    <property type="protein sequence ID" value="CEN38764.1"/>
    <property type="molecule type" value="Genomic_DNA"/>
</dbReference>
<dbReference type="PROSITE" id="PS51764">
    <property type="entry name" value="GH26"/>
    <property type="match status" value="1"/>
</dbReference>
<feature type="active site" description="Nucleophile" evidence="4">
    <location>
        <position position="283"/>
    </location>
</feature>
<dbReference type="InterPro" id="IPR000805">
    <property type="entry name" value="Glyco_hydro_26"/>
</dbReference>
<evidence type="ECO:0000256" key="4">
    <source>
        <dbReference type="PROSITE-ProRule" id="PRU01100"/>
    </source>
</evidence>
<keyword evidence="7" id="KW-1185">Reference proteome</keyword>
<reference evidence="7" key="1">
    <citation type="submission" date="2015-01" db="EMBL/GenBank/DDBJ databases">
        <authorList>
            <person name="MANFREDI Pablo"/>
        </authorList>
    </citation>
    <scope>NUCLEOTIDE SEQUENCE [LARGE SCALE GENOMIC DNA]</scope>
    <source>
        <strain evidence="7">Ccyn2B</strain>
    </source>
</reference>
<evidence type="ECO:0000313" key="6">
    <source>
        <dbReference type="EMBL" id="CEN38764.1"/>
    </source>
</evidence>
<dbReference type="eggNOG" id="COG4124">
    <property type="taxonomic scope" value="Bacteria"/>
</dbReference>
<name>A0A0B7HJF9_9FLAO</name>
<dbReference type="AlphaFoldDB" id="A0A0B7HJF9"/>
<dbReference type="Proteomes" id="UP000038055">
    <property type="component" value="Unassembled WGS sequence"/>
</dbReference>
<proteinExistence type="inferred from homology"/>
<dbReference type="GO" id="GO:0006080">
    <property type="term" value="P:substituted mannan metabolic process"/>
    <property type="evidence" value="ECO:0007669"/>
    <property type="project" value="InterPro"/>
</dbReference>
<sequence>MRLIIYLFIIMLLSFLFKSCSKENISNETTKVIAPNLSDNQASKQTQALYKYLRSVYGKKILSSTMANVNWNTKEAENVYKLTGKYPAMNCFDFIHIHHSPSDWIDYSNITPVKDWANAGGIVALMWHFYVPTSENSETYTYKSDTKFKISNIFLSNTWESRFFHEQLDKVCSTLLKLQSANIPALWRPFHEASGAWFWWGKEGAEMYVRLWKYTYNYLQNKGIHNLIWVWTTEKSYDYNWYPGDDYVDIIGKDLYGKNASQNHNNWLQIKNSHTKKMISLSECGNLLAGRTIIKKQASIEEQWTNGTRWLYFMPWYDYLFNEGKEAVNVRCSDDFWINAMSQPYVISRQDI</sequence>
<dbReference type="PRINTS" id="PR00739">
    <property type="entry name" value="GLHYDRLASE26"/>
</dbReference>
<dbReference type="GO" id="GO:0016985">
    <property type="term" value="F:mannan endo-1,4-beta-mannosidase activity"/>
    <property type="evidence" value="ECO:0007669"/>
    <property type="project" value="InterPro"/>
</dbReference>
<keyword evidence="3 4" id="KW-0326">Glycosidase</keyword>
<evidence type="ECO:0000256" key="1">
    <source>
        <dbReference type="ARBA" id="ARBA00007754"/>
    </source>
</evidence>
<dbReference type="STRING" id="28189.CCYN74_30149"/>
<evidence type="ECO:0000256" key="2">
    <source>
        <dbReference type="ARBA" id="ARBA00022801"/>
    </source>
</evidence>
<feature type="domain" description="GH26" evidence="5">
    <location>
        <begin position="44"/>
        <end position="350"/>
    </location>
</feature>